<dbReference type="AlphaFoldDB" id="G1XIZ5"/>
<dbReference type="Proteomes" id="UP000008784">
    <property type="component" value="Unassembled WGS sequence"/>
</dbReference>
<dbReference type="GeneID" id="22895369"/>
<accession>G1XIZ5</accession>
<organism evidence="1 2">
    <name type="scientific">Arthrobotrys oligospora (strain ATCC 24927 / CBS 115.81 / DSM 1491)</name>
    <name type="common">Nematode-trapping fungus</name>
    <name type="synonym">Didymozoophaga oligospora</name>
    <dbReference type="NCBI Taxonomy" id="756982"/>
    <lineage>
        <taxon>Eukaryota</taxon>
        <taxon>Fungi</taxon>
        <taxon>Dikarya</taxon>
        <taxon>Ascomycota</taxon>
        <taxon>Pezizomycotina</taxon>
        <taxon>Orbiliomycetes</taxon>
        <taxon>Orbiliales</taxon>
        <taxon>Orbiliaceae</taxon>
        <taxon>Orbilia</taxon>
        <taxon>Orbilia oligospora</taxon>
    </lineage>
</organism>
<dbReference type="RefSeq" id="XP_011124457.1">
    <property type="nucleotide sequence ID" value="XM_011126155.1"/>
</dbReference>
<reference evidence="1 2" key="1">
    <citation type="journal article" date="2011" name="PLoS Pathog.">
        <title>Genomic and proteomic analyses of the fungus Arthrobotrys oligospora provide insights into nematode-trap formation.</title>
        <authorList>
            <person name="Yang J."/>
            <person name="Wang L."/>
            <person name="Ji X."/>
            <person name="Feng Y."/>
            <person name="Li X."/>
            <person name="Zou C."/>
            <person name="Xu J."/>
            <person name="Ren Y."/>
            <person name="Mi Q."/>
            <person name="Wu J."/>
            <person name="Liu S."/>
            <person name="Liu Y."/>
            <person name="Huang X."/>
            <person name="Wang H."/>
            <person name="Niu X."/>
            <person name="Li J."/>
            <person name="Liang L."/>
            <person name="Luo Y."/>
            <person name="Ji K."/>
            <person name="Zhou W."/>
            <person name="Yu Z."/>
            <person name="Li G."/>
            <person name="Liu Y."/>
            <person name="Li L."/>
            <person name="Qiao M."/>
            <person name="Feng L."/>
            <person name="Zhang K.-Q."/>
        </authorList>
    </citation>
    <scope>NUCLEOTIDE SEQUENCE [LARGE SCALE GENOMIC DNA]</scope>
    <source>
        <strain evidence="2">ATCC 24927 / CBS 115.81 / DSM 1491</strain>
    </source>
</reference>
<dbReference type="EMBL" id="ADOT01000174">
    <property type="protein sequence ID" value="EGX46896.1"/>
    <property type="molecule type" value="Genomic_DNA"/>
</dbReference>
<proteinExistence type="predicted"/>
<gene>
    <name evidence="1" type="ORF">AOL_s00097g322</name>
</gene>
<dbReference type="InParanoid" id="G1XIZ5"/>
<sequence length="80" mass="8427">MLKGSCGLVELAWTEGPGSGNESTATDGVELVSFCPEIKESELDIEGAGEAFEPELGEAAYTPARLFGTARSMGGVWFLR</sequence>
<evidence type="ECO:0000313" key="2">
    <source>
        <dbReference type="Proteomes" id="UP000008784"/>
    </source>
</evidence>
<keyword evidence="2" id="KW-1185">Reference proteome</keyword>
<comment type="caution">
    <text evidence="1">The sequence shown here is derived from an EMBL/GenBank/DDBJ whole genome shotgun (WGS) entry which is preliminary data.</text>
</comment>
<evidence type="ECO:0000313" key="1">
    <source>
        <dbReference type="EMBL" id="EGX46896.1"/>
    </source>
</evidence>
<name>G1XIZ5_ARTOA</name>
<dbReference type="HOGENOM" id="CLU_2589259_0_0_1"/>
<protein>
    <submittedName>
        <fullName evidence="1">Uncharacterized protein</fullName>
    </submittedName>
</protein>